<evidence type="ECO:0000313" key="1">
    <source>
        <dbReference type="EMBL" id="GCE96846.1"/>
    </source>
</evidence>
<evidence type="ECO:0000313" key="2">
    <source>
        <dbReference type="Proteomes" id="UP000326169"/>
    </source>
</evidence>
<organism evidence="1 2">
    <name type="scientific">Limnospira platensis NIES-46</name>
    <dbReference type="NCBI Taxonomy" id="1236695"/>
    <lineage>
        <taxon>Bacteria</taxon>
        <taxon>Bacillati</taxon>
        <taxon>Cyanobacteriota</taxon>
        <taxon>Cyanophyceae</taxon>
        <taxon>Oscillatoriophycideae</taxon>
        <taxon>Oscillatoriales</taxon>
        <taxon>Sirenicapillariaceae</taxon>
        <taxon>Limnospira</taxon>
    </lineage>
</organism>
<dbReference type="RefSeq" id="WP_199325058.1">
    <property type="nucleotide sequence ID" value="NZ_BIMW01000286.1"/>
</dbReference>
<reference evidence="1 2" key="1">
    <citation type="journal article" date="2019" name="J Genomics">
        <title>The Draft Genome of a Hydrogen-producing Cyanobacterium, Arthrospira platensis NIES-46.</title>
        <authorList>
            <person name="Suzuki S."/>
            <person name="Yamaguchi H."/>
            <person name="Kawachi M."/>
        </authorList>
    </citation>
    <scope>NUCLEOTIDE SEQUENCE [LARGE SCALE GENOMIC DNA]</scope>
    <source>
        <strain evidence="1 2">NIES-46</strain>
    </source>
</reference>
<name>A0A5M3TFT4_LIMPL</name>
<gene>
    <name evidence="1" type="ORF">NIES46_49200</name>
</gene>
<dbReference type="EMBL" id="BIMW01000286">
    <property type="protein sequence ID" value="GCE96846.1"/>
    <property type="molecule type" value="Genomic_DNA"/>
</dbReference>
<dbReference type="Proteomes" id="UP000326169">
    <property type="component" value="Unassembled WGS sequence"/>
</dbReference>
<proteinExistence type="predicted"/>
<comment type="caution">
    <text evidence="1">The sequence shown here is derived from an EMBL/GenBank/DDBJ whole genome shotgun (WGS) entry which is preliminary data.</text>
</comment>
<dbReference type="GeneID" id="301685617"/>
<sequence>MHCSLIWSPQRLAPFNQYINADCNAAANIIRKVSATLGLNLNGVSRGALTTPLRVRIWTI</sequence>
<keyword evidence="2" id="KW-1185">Reference proteome</keyword>
<accession>A0A5M3TFT4</accession>
<protein>
    <submittedName>
        <fullName evidence="1">Transposase, IS605 OrfB</fullName>
    </submittedName>
</protein>